<gene>
    <name evidence="2" type="ORF">B0T24DRAFT_654815</name>
</gene>
<dbReference type="Proteomes" id="UP001287356">
    <property type="component" value="Unassembled WGS sequence"/>
</dbReference>
<feature type="compositionally biased region" description="Gly residues" evidence="1">
    <location>
        <begin position="163"/>
        <end position="174"/>
    </location>
</feature>
<keyword evidence="3" id="KW-1185">Reference proteome</keyword>
<accession>A0AAE0KMP9</accession>
<comment type="caution">
    <text evidence="2">The sequence shown here is derived from an EMBL/GenBank/DDBJ whole genome shotgun (WGS) entry which is preliminary data.</text>
</comment>
<feature type="region of interest" description="Disordered" evidence="1">
    <location>
        <begin position="157"/>
        <end position="180"/>
    </location>
</feature>
<name>A0AAE0KMP9_9PEZI</name>
<evidence type="ECO:0000313" key="3">
    <source>
        <dbReference type="Proteomes" id="UP001287356"/>
    </source>
</evidence>
<dbReference type="AlphaFoldDB" id="A0AAE0KMP9"/>
<evidence type="ECO:0000313" key="2">
    <source>
        <dbReference type="EMBL" id="KAK3378710.1"/>
    </source>
</evidence>
<dbReference type="EMBL" id="JAULSN010000002">
    <property type="protein sequence ID" value="KAK3378710.1"/>
    <property type="molecule type" value="Genomic_DNA"/>
</dbReference>
<reference evidence="2" key="2">
    <citation type="submission" date="2023-06" db="EMBL/GenBank/DDBJ databases">
        <authorList>
            <consortium name="Lawrence Berkeley National Laboratory"/>
            <person name="Haridas S."/>
            <person name="Hensen N."/>
            <person name="Bonometti L."/>
            <person name="Westerberg I."/>
            <person name="Brannstrom I.O."/>
            <person name="Guillou S."/>
            <person name="Cros-Aarteil S."/>
            <person name="Calhoun S."/>
            <person name="Kuo A."/>
            <person name="Mondo S."/>
            <person name="Pangilinan J."/>
            <person name="Riley R."/>
            <person name="Labutti K."/>
            <person name="Andreopoulos B."/>
            <person name="Lipzen A."/>
            <person name="Chen C."/>
            <person name="Yanf M."/>
            <person name="Daum C."/>
            <person name="Ng V."/>
            <person name="Clum A."/>
            <person name="Steindorff A."/>
            <person name="Ohm R."/>
            <person name="Martin F."/>
            <person name="Silar P."/>
            <person name="Natvig D."/>
            <person name="Lalanne C."/>
            <person name="Gautier V."/>
            <person name="Ament-Velasquez S.L."/>
            <person name="Kruys A."/>
            <person name="Hutchinson M.I."/>
            <person name="Powell A.J."/>
            <person name="Barry K."/>
            <person name="Miller A.N."/>
            <person name="Grigoriev I.V."/>
            <person name="Debuchy R."/>
            <person name="Gladieux P."/>
            <person name="Thoren M.H."/>
            <person name="Johannesson H."/>
        </authorList>
    </citation>
    <scope>NUCLEOTIDE SEQUENCE</scope>
    <source>
        <strain evidence="2">CBS 958.72</strain>
    </source>
</reference>
<evidence type="ECO:0000256" key="1">
    <source>
        <dbReference type="SAM" id="MobiDB-lite"/>
    </source>
</evidence>
<proteinExistence type="predicted"/>
<sequence length="333" mass="37503">MAPTLACLPALGNFHSAPSKAGSADTALSPEAQSSLPYPVTWAFTSTKDRDPPKDSDPPTVRFTNTQDLFNTIDSTTGDFLAVINVSPNQFTEIEREQEKRRYKFRFRRYDSNSQILIITITTGIHETLHLGLYRRYFAQLVRNGTEESWKDIGTETFRQQGHPGGGGSQGDSTGGPWPERAGAGKWPTLVIESGYSETLPELYKDMEWWFQASNHEVKIVILAKFNDQQHHILLEKWEEEISSPQGAITRSRAATMEQQNGVLNLVRRQSITITRDETTNPVSYNVTRGALVLGFRLLFLRDPGPQEGDFVLSIQDLQLFAEKVWAELPRSD</sequence>
<protein>
    <submittedName>
        <fullName evidence="2">Uncharacterized protein</fullName>
    </submittedName>
</protein>
<organism evidence="2 3">
    <name type="scientific">Lasiosphaeria ovina</name>
    <dbReference type="NCBI Taxonomy" id="92902"/>
    <lineage>
        <taxon>Eukaryota</taxon>
        <taxon>Fungi</taxon>
        <taxon>Dikarya</taxon>
        <taxon>Ascomycota</taxon>
        <taxon>Pezizomycotina</taxon>
        <taxon>Sordariomycetes</taxon>
        <taxon>Sordariomycetidae</taxon>
        <taxon>Sordariales</taxon>
        <taxon>Lasiosphaeriaceae</taxon>
        <taxon>Lasiosphaeria</taxon>
    </lineage>
</organism>
<reference evidence="2" key="1">
    <citation type="journal article" date="2023" name="Mol. Phylogenet. Evol.">
        <title>Genome-scale phylogeny and comparative genomics of the fungal order Sordariales.</title>
        <authorList>
            <person name="Hensen N."/>
            <person name="Bonometti L."/>
            <person name="Westerberg I."/>
            <person name="Brannstrom I.O."/>
            <person name="Guillou S."/>
            <person name="Cros-Aarteil S."/>
            <person name="Calhoun S."/>
            <person name="Haridas S."/>
            <person name="Kuo A."/>
            <person name="Mondo S."/>
            <person name="Pangilinan J."/>
            <person name="Riley R."/>
            <person name="LaButti K."/>
            <person name="Andreopoulos B."/>
            <person name="Lipzen A."/>
            <person name="Chen C."/>
            <person name="Yan M."/>
            <person name="Daum C."/>
            <person name="Ng V."/>
            <person name="Clum A."/>
            <person name="Steindorff A."/>
            <person name="Ohm R.A."/>
            <person name="Martin F."/>
            <person name="Silar P."/>
            <person name="Natvig D.O."/>
            <person name="Lalanne C."/>
            <person name="Gautier V."/>
            <person name="Ament-Velasquez S.L."/>
            <person name="Kruys A."/>
            <person name="Hutchinson M.I."/>
            <person name="Powell A.J."/>
            <person name="Barry K."/>
            <person name="Miller A.N."/>
            <person name="Grigoriev I.V."/>
            <person name="Debuchy R."/>
            <person name="Gladieux P."/>
            <person name="Hiltunen Thoren M."/>
            <person name="Johannesson H."/>
        </authorList>
    </citation>
    <scope>NUCLEOTIDE SEQUENCE</scope>
    <source>
        <strain evidence="2">CBS 958.72</strain>
    </source>
</reference>